<dbReference type="EMBL" id="GBRH01271785">
    <property type="protein sequence ID" value="JAD26110.1"/>
    <property type="molecule type" value="Transcribed_RNA"/>
</dbReference>
<accession>A0A0A8YM20</accession>
<evidence type="ECO:0000313" key="1">
    <source>
        <dbReference type="EMBL" id="JAD26110.1"/>
    </source>
</evidence>
<sequence>MDMDLSSTYPHHWLSFSLSNNYSHGLLEAFSNSSAPQLGKITTTNGAFHLSTKKLDIYAC</sequence>
<organism evidence="1">
    <name type="scientific">Arundo donax</name>
    <name type="common">Giant reed</name>
    <name type="synonym">Donax arundinaceus</name>
    <dbReference type="NCBI Taxonomy" id="35708"/>
    <lineage>
        <taxon>Eukaryota</taxon>
        <taxon>Viridiplantae</taxon>
        <taxon>Streptophyta</taxon>
        <taxon>Embryophyta</taxon>
        <taxon>Tracheophyta</taxon>
        <taxon>Spermatophyta</taxon>
        <taxon>Magnoliopsida</taxon>
        <taxon>Liliopsida</taxon>
        <taxon>Poales</taxon>
        <taxon>Poaceae</taxon>
        <taxon>PACMAD clade</taxon>
        <taxon>Arundinoideae</taxon>
        <taxon>Arundineae</taxon>
        <taxon>Arundo</taxon>
    </lineage>
</organism>
<dbReference type="AlphaFoldDB" id="A0A0A8YM20"/>
<name>A0A0A8YM20_ARUDO</name>
<protein>
    <submittedName>
        <fullName evidence="1">Uncharacterized protein</fullName>
    </submittedName>
</protein>
<reference evidence="1" key="2">
    <citation type="journal article" date="2015" name="Data Brief">
        <title>Shoot transcriptome of the giant reed, Arundo donax.</title>
        <authorList>
            <person name="Barrero R.A."/>
            <person name="Guerrero F.D."/>
            <person name="Moolhuijzen P."/>
            <person name="Goolsby J.A."/>
            <person name="Tidwell J."/>
            <person name="Bellgard S.E."/>
            <person name="Bellgard M.I."/>
        </authorList>
    </citation>
    <scope>NUCLEOTIDE SEQUENCE</scope>
    <source>
        <tissue evidence="1">Shoot tissue taken approximately 20 cm above the soil surface</tissue>
    </source>
</reference>
<reference evidence="1" key="1">
    <citation type="submission" date="2014-09" db="EMBL/GenBank/DDBJ databases">
        <authorList>
            <person name="Magalhaes I.L.F."/>
            <person name="Oliveira U."/>
            <person name="Santos F.R."/>
            <person name="Vidigal T.H.D.A."/>
            <person name="Brescovit A.D."/>
            <person name="Santos A.J."/>
        </authorList>
    </citation>
    <scope>NUCLEOTIDE SEQUENCE</scope>
    <source>
        <tissue evidence="1">Shoot tissue taken approximately 20 cm above the soil surface</tissue>
    </source>
</reference>
<proteinExistence type="predicted"/>